<evidence type="ECO:0000256" key="3">
    <source>
        <dbReference type="ARBA" id="ARBA00023002"/>
    </source>
</evidence>
<dbReference type="PRINTS" id="PR00081">
    <property type="entry name" value="GDHRDH"/>
</dbReference>
<evidence type="ECO:0000313" key="5">
    <source>
        <dbReference type="EMBL" id="KAJ7781162.1"/>
    </source>
</evidence>
<comment type="caution">
    <text evidence="5">The sequence shown here is derived from an EMBL/GenBank/DDBJ whole genome shotgun (WGS) entry which is preliminary data.</text>
</comment>
<dbReference type="AlphaFoldDB" id="A0AAD7KBI7"/>
<dbReference type="PROSITE" id="PS00061">
    <property type="entry name" value="ADH_SHORT"/>
    <property type="match status" value="1"/>
</dbReference>
<sequence>MAPTVLVTGASKGIGLAVTRILLQKFGANVVSLSRTRSPELVALACDSLLLVDGDVSDEAAVANAVSQAIKTFSTVDALVLNAATLPPLCRIGDETPLHEWKAHFDVNFFSLVAMLKATLPALRKSEHGGRVVFVSSGSAVKGTAGWGPYSASKAAMNSLCRTLGEEEPDIVSIAIRPGMVDTGMQGVLRNSGAASMKAADHQMFVNTHADGKLLTADGPGHVIASLALRAAKGLSGQYVSWDSQECADYRAE</sequence>
<dbReference type="PANTHER" id="PTHR43008">
    <property type="entry name" value="BENZIL REDUCTASE"/>
    <property type="match status" value="1"/>
</dbReference>
<evidence type="ECO:0000313" key="6">
    <source>
        <dbReference type="Proteomes" id="UP001215598"/>
    </source>
</evidence>
<keyword evidence="3" id="KW-0560">Oxidoreductase</keyword>
<dbReference type="Gene3D" id="3.40.50.720">
    <property type="entry name" value="NAD(P)-binding Rossmann-like Domain"/>
    <property type="match status" value="1"/>
</dbReference>
<keyword evidence="6" id="KW-1185">Reference proteome</keyword>
<dbReference type="InterPro" id="IPR057326">
    <property type="entry name" value="KR_dom"/>
</dbReference>
<evidence type="ECO:0000256" key="1">
    <source>
        <dbReference type="ARBA" id="ARBA00006484"/>
    </source>
</evidence>
<name>A0AAD7KBI7_9AGAR</name>
<dbReference type="GO" id="GO:0050664">
    <property type="term" value="F:oxidoreductase activity, acting on NAD(P)H, oxygen as acceptor"/>
    <property type="evidence" value="ECO:0007669"/>
    <property type="project" value="TreeGrafter"/>
</dbReference>
<reference evidence="5" key="1">
    <citation type="submission" date="2023-03" db="EMBL/GenBank/DDBJ databases">
        <title>Massive genome expansion in bonnet fungi (Mycena s.s.) driven by repeated elements and novel gene families across ecological guilds.</title>
        <authorList>
            <consortium name="Lawrence Berkeley National Laboratory"/>
            <person name="Harder C.B."/>
            <person name="Miyauchi S."/>
            <person name="Viragh M."/>
            <person name="Kuo A."/>
            <person name="Thoen E."/>
            <person name="Andreopoulos B."/>
            <person name="Lu D."/>
            <person name="Skrede I."/>
            <person name="Drula E."/>
            <person name="Henrissat B."/>
            <person name="Morin E."/>
            <person name="Kohler A."/>
            <person name="Barry K."/>
            <person name="LaButti K."/>
            <person name="Morin E."/>
            <person name="Salamov A."/>
            <person name="Lipzen A."/>
            <person name="Mereny Z."/>
            <person name="Hegedus B."/>
            <person name="Baldrian P."/>
            <person name="Stursova M."/>
            <person name="Weitz H."/>
            <person name="Taylor A."/>
            <person name="Grigoriev I.V."/>
            <person name="Nagy L.G."/>
            <person name="Martin F."/>
            <person name="Kauserud H."/>
        </authorList>
    </citation>
    <scope>NUCLEOTIDE SEQUENCE</scope>
    <source>
        <strain evidence="5">CBHHK182m</strain>
    </source>
</reference>
<proteinExistence type="inferred from homology"/>
<dbReference type="EMBL" id="JARKIB010000004">
    <property type="protein sequence ID" value="KAJ7781162.1"/>
    <property type="molecule type" value="Genomic_DNA"/>
</dbReference>
<dbReference type="InterPro" id="IPR036291">
    <property type="entry name" value="NAD(P)-bd_dom_sf"/>
</dbReference>
<evidence type="ECO:0000256" key="2">
    <source>
        <dbReference type="ARBA" id="ARBA00022857"/>
    </source>
</evidence>
<feature type="domain" description="Ketoreductase" evidence="4">
    <location>
        <begin position="3"/>
        <end position="184"/>
    </location>
</feature>
<organism evidence="5 6">
    <name type="scientific">Mycena metata</name>
    <dbReference type="NCBI Taxonomy" id="1033252"/>
    <lineage>
        <taxon>Eukaryota</taxon>
        <taxon>Fungi</taxon>
        <taxon>Dikarya</taxon>
        <taxon>Basidiomycota</taxon>
        <taxon>Agaricomycotina</taxon>
        <taxon>Agaricomycetes</taxon>
        <taxon>Agaricomycetidae</taxon>
        <taxon>Agaricales</taxon>
        <taxon>Marasmiineae</taxon>
        <taxon>Mycenaceae</taxon>
        <taxon>Mycena</taxon>
    </lineage>
</organism>
<dbReference type="PANTHER" id="PTHR43008:SF8">
    <property type="entry name" value="BENZIL REDUCTASE ((S)-BENZOIN FORMING) IRC24"/>
    <property type="match status" value="1"/>
</dbReference>
<dbReference type="InterPro" id="IPR002347">
    <property type="entry name" value="SDR_fam"/>
</dbReference>
<protein>
    <recommendedName>
        <fullName evidence="4">Ketoreductase domain-containing protein</fullName>
    </recommendedName>
</protein>
<dbReference type="Pfam" id="PF00106">
    <property type="entry name" value="adh_short"/>
    <property type="match status" value="1"/>
</dbReference>
<comment type="similarity">
    <text evidence="1">Belongs to the short-chain dehydrogenases/reductases (SDR) family.</text>
</comment>
<evidence type="ECO:0000259" key="4">
    <source>
        <dbReference type="SMART" id="SM00822"/>
    </source>
</evidence>
<dbReference type="Proteomes" id="UP001215598">
    <property type="component" value="Unassembled WGS sequence"/>
</dbReference>
<gene>
    <name evidence="5" type="ORF">B0H16DRAFT_1497275</name>
</gene>
<dbReference type="SMART" id="SM00822">
    <property type="entry name" value="PKS_KR"/>
    <property type="match status" value="1"/>
</dbReference>
<accession>A0AAD7KBI7</accession>
<dbReference type="SUPFAM" id="SSF51735">
    <property type="entry name" value="NAD(P)-binding Rossmann-fold domains"/>
    <property type="match status" value="1"/>
</dbReference>
<keyword evidence="2" id="KW-0521">NADP</keyword>
<dbReference type="GO" id="GO:0016616">
    <property type="term" value="F:oxidoreductase activity, acting on the CH-OH group of donors, NAD or NADP as acceptor"/>
    <property type="evidence" value="ECO:0007669"/>
    <property type="project" value="UniProtKB-ARBA"/>
</dbReference>
<dbReference type="InterPro" id="IPR020904">
    <property type="entry name" value="Sc_DH/Rdtase_CS"/>
</dbReference>